<gene>
    <name evidence="9" type="ORF">SH580_06125</name>
</gene>
<keyword evidence="5" id="KW-0378">Hydrolase</keyword>
<dbReference type="InterPro" id="IPR017853">
    <property type="entry name" value="GH"/>
</dbReference>
<dbReference type="SUPFAM" id="SSF51445">
    <property type="entry name" value="(Trans)glycosidases"/>
    <property type="match status" value="1"/>
</dbReference>
<dbReference type="InterPro" id="IPR016286">
    <property type="entry name" value="FUC_metazoa-typ"/>
</dbReference>
<keyword evidence="4 7" id="KW-0732">Signal</keyword>
<organism evidence="9 10">
    <name type="scientific">Coraliomargarita algicola</name>
    <dbReference type="NCBI Taxonomy" id="3092156"/>
    <lineage>
        <taxon>Bacteria</taxon>
        <taxon>Pseudomonadati</taxon>
        <taxon>Verrucomicrobiota</taxon>
        <taxon>Opitutia</taxon>
        <taxon>Puniceicoccales</taxon>
        <taxon>Coraliomargaritaceae</taxon>
        <taxon>Coraliomargarita</taxon>
    </lineage>
</organism>
<feature type="chain" id="PRO_5045152020" description="alpha-L-fucosidase" evidence="7">
    <location>
        <begin position="28"/>
        <end position="598"/>
    </location>
</feature>
<dbReference type="InterPro" id="IPR057739">
    <property type="entry name" value="Glyco_hydro_29_N"/>
</dbReference>
<comment type="similarity">
    <text evidence="2">Belongs to the glycosyl hydrolase 29 family.</text>
</comment>
<evidence type="ECO:0000313" key="9">
    <source>
        <dbReference type="EMBL" id="WPJ97283.1"/>
    </source>
</evidence>
<name>A0ABZ0RQ91_9BACT</name>
<dbReference type="PANTHER" id="PTHR10030">
    <property type="entry name" value="ALPHA-L-FUCOSIDASE"/>
    <property type="match status" value="1"/>
</dbReference>
<feature type="domain" description="Glycoside hydrolase family 29 N-terminal" evidence="8">
    <location>
        <begin position="43"/>
        <end position="367"/>
    </location>
</feature>
<dbReference type="PRINTS" id="PR00741">
    <property type="entry name" value="GLHYDRLASE29"/>
</dbReference>
<evidence type="ECO:0000313" key="10">
    <source>
        <dbReference type="Proteomes" id="UP001324993"/>
    </source>
</evidence>
<evidence type="ECO:0000256" key="1">
    <source>
        <dbReference type="ARBA" id="ARBA00004071"/>
    </source>
</evidence>
<sequence length="598" mass="67288">MKTKQFIKCASAVVSAILIQAAAQVDAEELNRVRVPQLVETIEERDARVQWFRDAKFGLFIHWGPAALSGAEISWGMKDRIERGAQHQKVPRDEYMNLYRDFNPVNFNPDEIMALAKEAGMTYSVFVTKHHDGFSLWDTQEKRFPEDSEYPVHYSIADTPYQKDIVSMVRDAAQNNGLKVGWYYSTRDWTHPDYLQGDNVAYNSYYENQVEELLRDYGPVDILWFDHCFGEWDQYTIPRLYQKMYDIAPNLLVNNRAARGLKNIPSEYVALKHGDYDTPENRMGSFQAGRAWESCMILSPSDDHGGWSYRPDGVTRSLKETIQLLSSCVTGDGNMLLNVAPLPDGSLRAEERAILEGLAPWTAQYQEALYGTRGGPWLNGDWGGASYRGRHVYLHVFNPDDAGIELNRLPQNVESVTTMNGKAIPFVQNLDTRSLKITIPKEERNPYVSIVKITLDQEVGGIQYGSALKGESEQMIPGTLVFRPADAKIEGEAILQGQGATATIVGWNDKGTKIRWPLEIGSPGRYAVELLVSATEIDSMMVVYFGPGKHLYSAIPVTGSVDDFQRVKVGEMSFPNADHLDLVLQSVGHLDWKPIQGT</sequence>
<comment type="function">
    <text evidence="1">Alpha-L-fucosidase is responsible for hydrolyzing the alpha-1,6-linked fucose joined to the reducing-end N-acetylglucosamine of the carbohydrate moieties of glycoproteins.</text>
</comment>
<dbReference type="EMBL" id="CP138858">
    <property type="protein sequence ID" value="WPJ97283.1"/>
    <property type="molecule type" value="Genomic_DNA"/>
</dbReference>
<keyword evidence="6" id="KW-0326">Glycosidase</keyword>
<dbReference type="SMART" id="SM00812">
    <property type="entry name" value="Alpha_L_fucos"/>
    <property type="match status" value="1"/>
</dbReference>
<dbReference type="Gene3D" id="3.20.20.80">
    <property type="entry name" value="Glycosidases"/>
    <property type="match status" value="1"/>
</dbReference>
<protein>
    <recommendedName>
        <fullName evidence="3">alpha-L-fucosidase</fullName>
        <ecNumber evidence="3">3.2.1.51</ecNumber>
    </recommendedName>
</protein>
<keyword evidence="10" id="KW-1185">Reference proteome</keyword>
<proteinExistence type="inferred from homology"/>
<dbReference type="Pfam" id="PF01120">
    <property type="entry name" value="Alpha_L_fucos"/>
    <property type="match status" value="1"/>
</dbReference>
<dbReference type="Proteomes" id="UP001324993">
    <property type="component" value="Chromosome"/>
</dbReference>
<dbReference type="InterPro" id="IPR000933">
    <property type="entry name" value="Glyco_hydro_29"/>
</dbReference>
<dbReference type="EC" id="3.2.1.51" evidence="3"/>
<evidence type="ECO:0000256" key="6">
    <source>
        <dbReference type="ARBA" id="ARBA00023295"/>
    </source>
</evidence>
<evidence type="ECO:0000259" key="8">
    <source>
        <dbReference type="Pfam" id="PF01120"/>
    </source>
</evidence>
<evidence type="ECO:0000256" key="5">
    <source>
        <dbReference type="ARBA" id="ARBA00022801"/>
    </source>
</evidence>
<dbReference type="RefSeq" id="WP_319834128.1">
    <property type="nucleotide sequence ID" value="NZ_CP138858.1"/>
</dbReference>
<evidence type="ECO:0000256" key="3">
    <source>
        <dbReference type="ARBA" id="ARBA00012662"/>
    </source>
</evidence>
<accession>A0ABZ0RQ91</accession>
<evidence type="ECO:0000256" key="7">
    <source>
        <dbReference type="SAM" id="SignalP"/>
    </source>
</evidence>
<evidence type="ECO:0000256" key="2">
    <source>
        <dbReference type="ARBA" id="ARBA00007951"/>
    </source>
</evidence>
<feature type="signal peptide" evidence="7">
    <location>
        <begin position="1"/>
        <end position="27"/>
    </location>
</feature>
<reference evidence="9 10" key="1">
    <citation type="submission" date="2023-11" db="EMBL/GenBank/DDBJ databases">
        <title>Coraliomargarita sp. nov., isolated from marine algae.</title>
        <authorList>
            <person name="Lee J.K."/>
            <person name="Baek J.H."/>
            <person name="Kim J.M."/>
            <person name="Choi D.G."/>
            <person name="Jeon C.O."/>
        </authorList>
    </citation>
    <scope>NUCLEOTIDE SEQUENCE [LARGE SCALE GENOMIC DNA]</scope>
    <source>
        <strain evidence="9 10">J2-16</strain>
    </source>
</reference>
<evidence type="ECO:0000256" key="4">
    <source>
        <dbReference type="ARBA" id="ARBA00022729"/>
    </source>
</evidence>
<dbReference type="PANTHER" id="PTHR10030:SF37">
    <property type="entry name" value="ALPHA-L-FUCOSIDASE-RELATED"/>
    <property type="match status" value="1"/>
</dbReference>